<keyword evidence="4 8" id="KW-0812">Transmembrane</keyword>
<feature type="region of interest" description="Disordered" evidence="7">
    <location>
        <begin position="1"/>
        <end position="34"/>
    </location>
</feature>
<comment type="subcellular location">
    <subcellularLocation>
        <location evidence="1">Endomembrane system</location>
        <topology evidence="1">Multi-pass membrane protein</topology>
    </subcellularLocation>
</comment>
<keyword evidence="3" id="KW-0762">Sugar transport</keyword>
<proteinExistence type="predicted"/>
<evidence type="ECO:0000313" key="10">
    <source>
        <dbReference type="Proteomes" id="UP000193067"/>
    </source>
</evidence>
<accession>A0A1Y2ISX4</accession>
<feature type="compositionally biased region" description="Low complexity" evidence="7">
    <location>
        <begin position="20"/>
        <end position="33"/>
    </location>
</feature>
<dbReference type="GO" id="GO:0000139">
    <property type="term" value="C:Golgi membrane"/>
    <property type="evidence" value="ECO:0007669"/>
    <property type="project" value="TreeGrafter"/>
</dbReference>
<dbReference type="EMBL" id="KZ084102">
    <property type="protein sequence ID" value="OSD03042.1"/>
    <property type="molecule type" value="Genomic_DNA"/>
</dbReference>
<organism evidence="9 10">
    <name type="scientific">Trametes coccinea (strain BRFM310)</name>
    <name type="common">Pycnoporus coccineus</name>
    <dbReference type="NCBI Taxonomy" id="1353009"/>
    <lineage>
        <taxon>Eukaryota</taxon>
        <taxon>Fungi</taxon>
        <taxon>Dikarya</taxon>
        <taxon>Basidiomycota</taxon>
        <taxon>Agaricomycotina</taxon>
        <taxon>Agaricomycetes</taxon>
        <taxon>Polyporales</taxon>
        <taxon>Polyporaceae</taxon>
        <taxon>Trametes</taxon>
    </lineage>
</organism>
<dbReference type="SUPFAM" id="SSF103481">
    <property type="entry name" value="Multidrug resistance efflux transporter EmrE"/>
    <property type="match status" value="1"/>
</dbReference>
<dbReference type="PANTHER" id="PTHR10778:SF4">
    <property type="entry name" value="NUCLEOTIDE SUGAR TRANSPORTER SLC35B4"/>
    <property type="match status" value="1"/>
</dbReference>
<dbReference type="InterPro" id="IPR013657">
    <property type="entry name" value="SCL35B1-4/HUT1"/>
</dbReference>
<protein>
    <submittedName>
        <fullName evidence="9">UAA-domain-containing protein</fullName>
    </submittedName>
</protein>
<dbReference type="Gene3D" id="1.10.3730.20">
    <property type="match status" value="1"/>
</dbReference>
<feature type="region of interest" description="Disordered" evidence="7">
    <location>
        <begin position="398"/>
        <end position="424"/>
    </location>
</feature>
<feature type="transmembrane region" description="Helical" evidence="8">
    <location>
        <begin position="48"/>
        <end position="68"/>
    </location>
</feature>
<feature type="transmembrane region" description="Helical" evidence="8">
    <location>
        <begin position="174"/>
        <end position="192"/>
    </location>
</feature>
<evidence type="ECO:0000313" key="9">
    <source>
        <dbReference type="EMBL" id="OSD03042.1"/>
    </source>
</evidence>
<evidence type="ECO:0000256" key="7">
    <source>
        <dbReference type="SAM" id="MobiDB-lite"/>
    </source>
</evidence>
<feature type="transmembrane region" description="Helical" evidence="8">
    <location>
        <begin position="80"/>
        <end position="102"/>
    </location>
</feature>
<feature type="transmembrane region" description="Helical" evidence="8">
    <location>
        <begin position="122"/>
        <end position="140"/>
    </location>
</feature>
<feature type="compositionally biased region" description="Basic residues" evidence="7">
    <location>
        <begin position="410"/>
        <end position="424"/>
    </location>
</feature>
<feature type="transmembrane region" description="Helical" evidence="8">
    <location>
        <begin position="146"/>
        <end position="167"/>
    </location>
</feature>
<sequence length="424" mass="44589">MSVRKRPHRNGMLGGGADGNGAPAGARRPASNSQGNGSAVGHAVALSLVDYSLILSLVFGGCCALNVWSYEQLLKMDAHIGTTLTFSQMLFITAHSLPSFLVFPKGSLVPKLKPRHVPLRDWAVQVLVLTSGSLLNNWVYAFSVPLTVQIVFRSAGLAVSMLLGYLVLKKRYSLPQVAAVALVSAGVVLATLSRPSTPKSSASPTDVGRYTIGVIMLTVSLLLTGILGVLQERTYTRYGPHWKEGVFYTHGLSLPIFLFFIPDLKRGFGGLSDPTRLSQESVKALGGFYNVVPYAIFGANLLTQLACASGVNQLTSHVSSVSTNLVLTTRKAISLCFSVWWFGNGLNAQLAVGAGMVFLGSLLYTFVSSRPRAASSPSPAKTNGEGKAVGAGGVTAVTGAAGAGNGTTSGRRKAGKTRTRSKVD</sequence>
<keyword evidence="5 8" id="KW-1133">Transmembrane helix</keyword>
<gene>
    <name evidence="9" type="ORF">PYCCODRAFT_1409975</name>
</gene>
<evidence type="ECO:0000256" key="8">
    <source>
        <dbReference type="SAM" id="Phobius"/>
    </source>
</evidence>
<dbReference type="GO" id="GO:0005462">
    <property type="term" value="F:UDP-N-acetylglucosamine transmembrane transporter activity"/>
    <property type="evidence" value="ECO:0007669"/>
    <property type="project" value="TreeGrafter"/>
</dbReference>
<feature type="transmembrane region" description="Helical" evidence="8">
    <location>
        <begin position="348"/>
        <end position="367"/>
    </location>
</feature>
<name>A0A1Y2ISX4_TRAC3</name>
<evidence type="ECO:0000256" key="5">
    <source>
        <dbReference type="ARBA" id="ARBA00022989"/>
    </source>
</evidence>
<dbReference type="GO" id="GO:0005464">
    <property type="term" value="F:UDP-xylose transmembrane transporter activity"/>
    <property type="evidence" value="ECO:0007669"/>
    <property type="project" value="TreeGrafter"/>
</dbReference>
<dbReference type="Pfam" id="PF08449">
    <property type="entry name" value="UAA"/>
    <property type="match status" value="1"/>
</dbReference>
<keyword evidence="10" id="KW-1185">Reference proteome</keyword>
<dbReference type="GO" id="GO:0005789">
    <property type="term" value="C:endoplasmic reticulum membrane"/>
    <property type="evidence" value="ECO:0007669"/>
    <property type="project" value="TreeGrafter"/>
</dbReference>
<evidence type="ECO:0000256" key="6">
    <source>
        <dbReference type="ARBA" id="ARBA00023136"/>
    </source>
</evidence>
<dbReference type="InterPro" id="IPR037185">
    <property type="entry name" value="EmrE-like"/>
</dbReference>
<dbReference type="Proteomes" id="UP000193067">
    <property type="component" value="Unassembled WGS sequence"/>
</dbReference>
<dbReference type="AlphaFoldDB" id="A0A1Y2ISX4"/>
<evidence type="ECO:0000256" key="1">
    <source>
        <dbReference type="ARBA" id="ARBA00004127"/>
    </source>
</evidence>
<reference evidence="9 10" key="1">
    <citation type="journal article" date="2015" name="Biotechnol. Biofuels">
        <title>Enhanced degradation of softwood versus hardwood by the white-rot fungus Pycnoporus coccineus.</title>
        <authorList>
            <person name="Couturier M."/>
            <person name="Navarro D."/>
            <person name="Chevret D."/>
            <person name="Henrissat B."/>
            <person name="Piumi F."/>
            <person name="Ruiz-Duenas F.J."/>
            <person name="Martinez A.T."/>
            <person name="Grigoriev I.V."/>
            <person name="Riley R."/>
            <person name="Lipzen A."/>
            <person name="Berrin J.G."/>
            <person name="Master E.R."/>
            <person name="Rosso M.N."/>
        </authorList>
    </citation>
    <scope>NUCLEOTIDE SEQUENCE [LARGE SCALE GENOMIC DNA]</scope>
    <source>
        <strain evidence="9 10">BRFM310</strain>
    </source>
</reference>
<evidence type="ECO:0000256" key="2">
    <source>
        <dbReference type="ARBA" id="ARBA00022448"/>
    </source>
</evidence>
<feature type="transmembrane region" description="Helical" evidence="8">
    <location>
        <begin position="212"/>
        <end position="230"/>
    </location>
</feature>
<keyword evidence="2" id="KW-0813">Transport</keyword>
<dbReference type="PANTHER" id="PTHR10778">
    <property type="entry name" value="SOLUTE CARRIER FAMILY 35 MEMBER B"/>
    <property type="match status" value="1"/>
</dbReference>
<dbReference type="OrthoDB" id="999962at2759"/>
<evidence type="ECO:0000256" key="3">
    <source>
        <dbReference type="ARBA" id="ARBA00022597"/>
    </source>
</evidence>
<evidence type="ECO:0000256" key="4">
    <source>
        <dbReference type="ARBA" id="ARBA00022692"/>
    </source>
</evidence>
<keyword evidence="6 8" id="KW-0472">Membrane</keyword>